<feature type="region of interest" description="Disordered" evidence="1">
    <location>
        <begin position="72"/>
        <end position="110"/>
    </location>
</feature>
<accession>A0AAV4DQA0</accession>
<evidence type="ECO:0000313" key="4">
    <source>
        <dbReference type="Proteomes" id="UP000735302"/>
    </source>
</evidence>
<dbReference type="EMBL" id="BLXT01008183">
    <property type="protein sequence ID" value="GFO46296.1"/>
    <property type="molecule type" value="Genomic_DNA"/>
</dbReference>
<evidence type="ECO:0000256" key="1">
    <source>
        <dbReference type="SAM" id="MobiDB-lite"/>
    </source>
</evidence>
<gene>
    <name evidence="3" type="ORF">PoB_007280100</name>
</gene>
<keyword evidence="2" id="KW-0472">Membrane</keyword>
<feature type="transmembrane region" description="Helical" evidence="2">
    <location>
        <begin position="114"/>
        <end position="135"/>
    </location>
</feature>
<evidence type="ECO:0000313" key="3">
    <source>
        <dbReference type="EMBL" id="GFO46296.1"/>
    </source>
</evidence>
<organism evidence="3 4">
    <name type="scientific">Plakobranchus ocellatus</name>
    <dbReference type="NCBI Taxonomy" id="259542"/>
    <lineage>
        <taxon>Eukaryota</taxon>
        <taxon>Metazoa</taxon>
        <taxon>Spiralia</taxon>
        <taxon>Lophotrochozoa</taxon>
        <taxon>Mollusca</taxon>
        <taxon>Gastropoda</taxon>
        <taxon>Heterobranchia</taxon>
        <taxon>Euthyneura</taxon>
        <taxon>Panpulmonata</taxon>
        <taxon>Sacoglossa</taxon>
        <taxon>Placobranchoidea</taxon>
        <taxon>Plakobranchidae</taxon>
        <taxon>Plakobranchus</taxon>
    </lineage>
</organism>
<reference evidence="3 4" key="1">
    <citation type="journal article" date="2021" name="Elife">
        <title>Chloroplast acquisition without the gene transfer in kleptoplastic sea slugs, Plakobranchus ocellatus.</title>
        <authorList>
            <person name="Maeda T."/>
            <person name="Takahashi S."/>
            <person name="Yoshida T."/>
            <person name="Shimamura S."/>
            <person name="Takaki Y."/>
            <person name="Nagai Y."/>
            <person name="Toyoda A."/>
            <person name="Suzuki Y."/>
            <person name="Arimoto A."/>
            <person name="Ishii H."/>
            <person name="Satoh N."/>
            <person name="Nishiyama T."/>
            <person name="Hasebe M."/>
            <person name="Maruyama T."/>
            <person name="Minagawa J."/>
            <person name="Obokata J."/>
            <person name="Shigenobu S."/>
        </authorList>
    </citation>
    <scope>NUCLEOTIDE SEQUENCE [LARGE SCALE GENOMIC DNA]</scope>
</reference>
<evidence type="ECO:0008006" key="5">
    <source>
        <dbReference type="Google" id="ProtNLM"/>
    </source>
</evidence>
<sequence>MDVSCPKHCYFRQVTSLCFDFRRLRKIHTGGDATCNSRRTVSRSYYALPAKCKPENFRNKTGLVILAAMEKEEEEKKGKEMEEEVEEEEEGQAEEEEKDEEIEEEENEKKKKKINIVTIAVAAARLVVVVLLLVLQGM</sequence>
<comment type="caution">
    <text evidence="3">The sequence shown here is derived from an EMBL/GenBank/DDBJ whole genome shotgun (WGS) entry which is preliminary data.</text>
</comment>
<keyword evidence="2" id="KW-1133">Transmembrane helix</keyword>
<keyword evidence="4" id="KW-1185">Reference proteome</keyword>
<evidence type="ECO:0000256" key="2">
    <source>
        <dbReference type="SAM" id="Phobius"/>
    </source>
</evidence>
<dbReference type="AlphaFoldDB" id="A0AAV4DQA0"/>
<keyword evidence="2" id="KW-0812">Transmembrane</keyword>
<dbReference type="Proteomes" id="UP000735302">
    <property type="component" value="Unassembled WGS sequence"/>
</dbReference>
<proteinExistence type="predicted"/>
<feature type="compositionally biased region" description="Acidic residues" evidence="1">
    <location>
        <begin position="81"/>
        <end position="106"/>
    </location>
</feature>
<protein>
    <recommendedName>
        <fullName evidence="5">Transmembrane protein</fullName>
    </recommendedName>
</protein>
<name>A0AAV4DQA0_9GAST</name>